<reference evidence="2 3" key="1">
    <citation type="submission" date="2017-07" db="EMBL/GenBank/DDBJ databases">
        <title>Phylogenetic study on the rhizospheric bacterium Ochrobactrum sp. A44.</title>
        <authorList>
            <person name="Krzyzanowska D.M."/>
            <person name="Ossowicki A."/>
            <person name="Rajewska M."/>
            <person name="Maciag T."/>
            <person name="Kaczynski Z."/>
            <person name="Czerwicka M."/>
            <person name="Jafra S."/>
        </authorList>
    </citation>
    <scope>NUCLEOTIDE SEQUENCE [LARGE SCALE GENOMIC DNA]</scope>
    <source>
        <strain evidence="2 3">PR17</strain>
    </source>
</reference>
<protein>
    <submittedName>
        <fullName evidence="2">Flavodoxin-like fold family protein</fullName>
    </submittedName>
</protein>
<proteinExistence type="predicted"/>
<dbReference type="SUPFAM" id="SSF52218">
    <property type="entry name" value="Flavoproteins"/>
    <property type="match status" value="1"/>
</dbReference>
<dbReference type="GO" id="GO:0005829">
    <property type="term" value="C:cytosol"/>
    <property type="evidence" value="ECO:0007669"/>
    <property type="project" value="TreeGrafter"/>
</dbReference>
<comment type="caution">
    <text evidence="2">The sequence shown here is derived from an EMBL/GenBank/DDBJ whole genome shotgun (WGS) entry which is preliminary data.</text>
</comment>
<dbReference type="InterPro" id="IPR050712">
    <property type="entry name" value="NAD(P)H-dep_reductase"/>
</dbReference>
<accession>A0A256F3Y1</accession>
<organism evidence="2 3">
    <name type="scientific">Brucella rhizosphaerae</name>
    <dbReference type="NCBI Taxonomy" id="571254"/>
    <lineage>
        <taxon>Bacteria</taxon>
        <taxon>Pseudomonadati</taxon>
        <taxon>Pseudomonadota</taxon>
        <taxon>Alphaproteobacteria</taxon>
        <taxon>Hyphomicrobiales</taxon>
        <taxon>Brucellaceae</taxon>
        <taxon>Brucella/Ochrobactrum group</taxon>
        <taxon>Brucella</taxon>
    </lineage>
</organism>
<sequence length="192" mass="20604">MTAKILIFAGSIRKGAFSGHMADAAARELVTQGASVTHITLADFQLPIMNEDLEAEEGIPENAMKLGRLFAEHDGLMICSPEYNASIPPLLKNTVDWVSRISRDGDKPFRPYAGLTVGLCSTSNGVFAGMRGLYHLRAVLMNVGTQIVSEQCSVGGAADAFNDDGTLKNERHTKMLSAVCASLIRHSVNPGR</sequence>
<keyword evidence="3" id="KW-1185">Reference proteome</keyword>
<dbReference type="InterPro" id="IPR029039">
    <property type="entry name" value="Flavoprotein-like_sf"/>
</dbReference>
<evidence type="ECO:0000313" key="3">
    <source>
        <dbReference type="Proteomes" id="UP000216345"/>
    </source>
</evidence>
<evidence type="ECO:0000313" key="2">
    <source>
        <dbReference type="EMBL" id="OYR09552.1"/>
    </source>
</evidence>
<name>A0A256F3Y1_9HYPH</name>
<gene>
    <name evidence="2" type="ORF">CEV32_1982</name>
</gene>
<dbReference type="OrthoDB" id="9812295at2"/>
<dbReference type="InterPro" id="IPR005025">
    <property type="entry name" value="FMN_Rdtase-like_dom"/>
</dbReference>
<dbReference type="eggNOG" id="COG0431">
    <property type="taxonomic scope" value="Bacteria"/>
</dbReference>
<dbReference type="AlphaFoldDB" id="A0A256F3Y1"/>
<dbReference type="Proteomes" id="UP000216345">
    <property type="component" value="Unassembled WGS sequence"/>
</dbReference>
<dbReference type="GO" id="GO:0010181">
    <property type="term" value="F:FMN binding"/>
    <property type="evidence" value="ECO:0007669"/>
    <property type="project" value="TreeGrafter"/>
</dbReference>
<dbReference type="Gene3D" id="3.40.50.360">
    <property type="match status" value="1"/>
</dbReference>
<dbReference type="GO" id="GO:0016491">
    <property type="term" value="F:oxidoreductase activity"/>
    <property type="evidence" value="ECO:0007669"/>
    <property type="project" value="InterPro"/>
</dbReference>
<feature type="domain" description="NADPH-dependent FMN reductase-like" evidence="1">
    <location>
        <begin position="4"/>
        <end position="157"/>
    </location>
</feature>
<dbReference type="PANTHER" id="PTHR30543:SF21">
    <property type="entry name" value="NAD(P)H-DEPENDENT FMN REDUCTASE LOT6"/>
    <property type="match status" value="1"/>
</dbReference>
<dbReference type="RefSeq" id="WP_094578571.1">
    <property type="nucleotide sequence ID" value="NZ_JBHEEL010000003.1"/>
</dbReference>
<evidence type="ECO:0000259" key="1">
    <source>
        <dbReference type="Pfam" id="PF03358"/>
    </source>
</evidence>
<dbReference type="Pfam" id="PF03358">
    <property type="entry name" value="FMN_red"/>
    <property type="match status" value="1"/>
</dbReference>
<dbReference type="EMBL" id="NNRK01000034">
    <property type="protein sequence ID" value="OYR09552.1"/>
    <property type="molecule type" value="Genomic_DNA"/>
</dbReference>
<dbReference type="PANTHER" id="PTHR30543">
    <property type="entry name" value="CHROMATE REDUCTASE"/>
    <property type="match status" value="1"/>
</dbReference>